<evidence type="ECO:0000256" key="4">
    <source>
        <dbReference type="RuleBase" id="RU003718"/>
    </source>
</evidence>
<protein>
    <recommendedName>
        <fullName evidence="5">Glycosyltransferase</fullName>
        <ecNumber evidence="5">2.4.1.-</ecNumber>
    </recommendedName>
</protein>
<dbReference type="OrthoDB" id="5835829at2759"/>
<dbReference type="PANTHER" id="PTHR11926:SF1264">
    <property type="entry name" value="GLYCOSYLTRANSFERASE-RELATED"/>
    <property type="match status" value="1"/>
</dbReference>
<keyword evidence="2 4" id="KW-0328">Glycosyltransferase</keyword>
<evidence type="ECO:0000256" key="3">
    <source>
        <dbReference type="ARBA" id="ARBA00022679"/>
    </source>
</evidence>
<dbReference type="GO" id="GO:0080043">
    <property type="term" value="F:quercetin 3-O-glucosyltransferase activity"/>
    <property type="evidence" value="ECO:0007669"/>
    <property type="project" value="TreeGrafter"/>
</dbReference>
<evidence type="ECO:0000313" key="6">
    <source>
        <dbReference type="EMBL" id="KAF7828677.1"/>
    </source>
</evidence>
<dbReference type="PROSITE" id="PS00375">
    <property type="entry name" value="UDPGT"/>
    <property type="match status" value="1"/>
</dbReference>
<dbReference type="Proteomes" id="UP000634136">
    <property type="component" value="Unassembled WGS sequence"/>
</dbReference>
<keyword evidence="7" id="KW-1185">Reference proteome</keyword>
<sequence length="512" mass="56952">MKVVGGIRVSLGSHGSGQWSHRQKYWSEAFIRGPAHSTVRLAMGKQKMAQEKAKVLMVSMALQGHLNPMLKFAKRLISKGVHVTLATNDVARHRMLKHNNNTPSPNHQEDSQTPSIQLEYFSDGLSVDFDRDGDTGTFVNSISTIGSKNLSALISTLSQTHHYSCVIINPFVPWAVDVAHQHGIPCAVLWIQACALYSIYYRYFKNIDAFPDLEDPNQILTLPGLPNLEVRDLPSFMLPSSPPHFKKLLLRFFEALEKVKWILGASFYEIEEEIVKSMAPLAPIHPIGPLVSPCLLGQNDDVANATSVDMWNAEDSCMEWLDKREARSVVYISFGSIVILSREEMENMARALRKSEKPFLWVVKKAENGGGEGEEEEITAGGRGLVVRWCEQEKVLMHPAVGCFVTHCGWNSTVETVVAGVPVIGYPKWTDQATNAKLARDVFKNGVQVKYGEDKVASSEEVVRCIREVMEGSKAEEMRKRAMELKEAAKKALQEAGSSDSNINAFIADLIN</sequence>
<organism evidence="6 7">
    <name type="scientific">Senna tora</name>
    <dbReference type="NCBI Taxonomy" id="362788"/>
    <lineage>
        <taxon>Eukaryota</taxon>
        <taxon>Viridiplantae</taxon>
        <taxon>Streptophyta</taxon>
        <taxon>Embryophyta</taxon>
        <taxon>Tracheophyta</taxon>
        <taxon>Spermatophyta</taxon>
        <taxon>Magnoliopsida</taxon>
        <taxon>eudicotyledons</taxon>
        <taxon>Gunneridae</taxon>
        <taxon>Pentapetalae</taxon>
        <taxon>rosids</taxon>
        <taxon>fabids</taxon>
        <taxon>Fabales</taxon>
        <taxon>Fabaceae</taxon>
        <taxon>Caesalpinioideae</taxon>
        <taxon>Cassia clade</taxon>
        <taxon>Senna</taxon>
    </lineage>
</organism>
<evidence type="ECO:0000313" key="7">
    <source>
        <dbReference type="Proteomes" id="UP000634136"/>
    </source>
</evidence>
<dbReference type="EMBL" id="JAAIUW010000006">
    <property type="protein sequence ID" value="KAF7828677.1"/>
    <property type="molecule type" value="Genomic_DNA"/>
</dbReference>
<comment type="similarity">
    <text evidence="1 4">Belongs to the UDP-glycosyltransferase family.</text>
</comment>
<dbReference type="FunFam" id="3.40.50.2000:FF:000019">
    <property type="entry name" value="Glycosyltransferase"/>
    <property type="match status" value="1"/>
</dbReference>
<evidence type="ECO:0000256" key="1">
    <source>
        <dbReference type="ARBA" id="ARBA00009995"/>
    </source>
</evidence>
<dbReference type="FunFam" id="3.40.50.2000:FF:000101">
    <property type="entry name" value="Glycosyltransferase"/>
    <property type="match status" value="1"/>
</dbReference>
<dbReference type="EC" id="2.4.1.-" evidence="5"/>
<dbReference type="PANTHER" id="PTHR11926">
    <property type="entry name" value="GLUCOSYL/GLUCURONOSYL TRANSFERASES"/>
    <property type="match status" value="1"/>
</dbReference>
<gene>
    <name evidence="6" type="ORF">G2W53_019841</name>
</gene>
<comment type="caution">
    <text evidence="6">The sequence shown here is derived from an EMBL/GenBank/DDBJ whole genome shotgun (WGS) entry which is preliminary data.</text>
</comment>
<dbReference type="CDD" id="cd03784">
    <property type="entry name" value="GT1_Gtf-like"/>
    <property type="match status" value="1"/>
</dbReference>
<reference evidence="6" key="1">
    <citation type="submission" date="2020-09" db="EMBL/GenBank/DDBJ databases">
        <title>Genome-Enabled Discovery of Anthraquinone Biosynthesis in Senna tora.</title>
        <authorList>
            <person name="Kang S.-H."/>
            <person name="Pandey R.P."/>
            <person name="Lee C.-M."/>
            <person name="Sim J.-S."/>
            <person name="Jeong J.-T."/>
            <person name="Choi B.-S."/>
            <person name="Jung M."/>
            <person name="Ginzburg D."/>
            <person name="Zhao K."/>
            <person name="Won S.Y."/>
            <person name="Oh T.-J."/>
            <person name="Yu Y."/>
            <person name="Kim N.-H."/>
            <person name="Lee O.R."/>
            <person name="Lee T.-H."/>
            <person name="Bashyal P."/>
            <person name="Kim T.-S."/>
            <person name="Lee W.-H."/>
            <person name="Kawkins C."/>
            <person name="Kim C.-K."/>
            <person name="Kim J.S."/>
            <person name="Ahn B.O."/>
            <person name="Rhee S.Y."/>
            <person name="Sohng J.K."/>
        </authorList>
    </citation>
    <scope>NUCLEOTIDE SEQUENCE</scope>
    <source>
        <tissue evidence="6">Leaf</tissue>
    </source>
</reference>
<evidence type="ECO:0000256" key="2">
    <source>
        <dbReference type="ARBA" id="ARBA00022676"/>
    </source>
</evidence>
<dbReference type="SUPFAM" id="SSF53756">
    <property type="entry name" value="UDP-Glycosyltransferase/glycogen phosphorylase"/>
    <property type="match status" value="1"/>
</dbReference>
<name>A0A834TUT2_9FABA</name>
<dbReference type="Gene3D" id="3.40.50.2000">
    <property type="entry name" value="Glycogen Phosphorylase B"/>
    <property type="match status" value="2"/>
</dbReference>
<proteinExistence type="inferred from homology"/>
<dbReference type="AlphaFoldDB" id="A0A834TUT2"/>
<dbReference type="Pfam" id="PF00201">
    <property type="entry name" value="UDPGT"/>
    <property type="match status" value="1"/>
</dbReference>
<dbReference type="InterPro" id="IPR035595">
    <property type="entry name" value="UDP_glycos_trans_CS"/>
</dbReference>
<evidence type="ECO:0000256" key="5">
    <source>
        <dbReference type="RuleBase" id="RU362057"/>
    </source>
</evidence>
<dbReference type="GO" id="GO:0080044">
    <property type="term" value="F:quercetin 7-O-glucosyltransferase activity"/>
    <property type="evidence" value="ECO:0007669"/>
    <property type="project" value="TreeGrafter"/>
</dbReference>
<dbReference type="GO" id="GO:0010294">
    <property type="term" value="F:abscisic acid glucosyltransferase activity"/>
    <property type="evidence" value="ECO:0007669"/>
    <property type="project" value="TreeGrafter"/>
</dbReference>
<accession>A0A834TUT2</accession>
<dbReference type="InterPro" id="IPR002213">
    <property type="entry name" value="UDP_glucos_trans"/>
</dbReference>
<keyword evidence="3 4" id="KW-0808">Transferase</keyword>